<feature type="signal peptide" evidence="7">
    <location>
        <begin position="1"/>
        <end position="27"/>
    </location>
</feature>
<evidence type="ECO:0000256" key="1">
    <source>
        <dbReference type="ARBA" id="ARBA00001947"/>
    </source>
</evidence>
<feature type="chain" id="PRO_5047427110" evidence="7">
    <location>
        <begin position="28"/>
        <end position="376"/>
    </location>
</feature>
<accession>A0ABX6K7W3</accession>
<evidence type="ECO:0000256" key="4">
    <source>
        <dbReference type="ARBA" id="ARBA00022801"/>
    </source>
</evidence>
<evidence type="ECO:0000259" key="8">
    <source>
        <dbReference type="Pfam" id="PF01551"/>
    </source>
</evidence>
<dbReference type="Pfam" id="PF01551">
    <property type="entry name" value="Peptidase_M23"/>
    <property type="match status" value="1"/>
</dbReference>
<dbReference type="CDD" id="cd12797">
    <property type="entry name" value="M23_peptidase"/>
    <property type="match status" value="1"/>
</dbReference>
<dbReference type="InterPro" id="IPR016047">
    <property type="entry name" value="M23ase_b-sheet_dom"/>
</dbReference>
<protein>
    <submittedName>
        <fullName evidence="9">M23 family metallopeptidase</fullName>
    </submittedName>
</protein>
<dbReference type="EMBL" id="CP050267">
    <property type="protein sequence ID" value="QIR07617.1"/>
    <property type="molecule type" value="Genomic_DNA"/>
</dbReference>
<reference evidence="9 10" key="1">
    <citation type="submission" date="2020-03" db="EMBL/GenBank/DDBJ databases">
        <title>Genome mining reveals the biosynthetic pathways of PHA and ectoines of the halophilic strain Salinivibrio costicola M318 isolated from fermented shrimp paste.</title>
        <authorList>
            <person name="Doan T.V."/>
            <person name="Tran L.T."/>
            <person name="Trieu T.A."/>
            <person name="Nguyen Q.V."/>
            <person name="Quach T.N."/>
            <person name="Phi T.Q."/>
            <person name="Kumar S."/>
        </authorList>
    </citation>
    <scope>NUCLEOTIDE SEQUENCE [LARGE SCALE GENOMIC DNA]</scope>
    <source>
        <strain evidence="9 10">M318</strain>
    </source>
</reference>
<proteinExistence type="predicted"/>
<dbReference type="Proteomes" id="UP000501408">
    <property type="component" value="Chromosome 2"/>
</dbReference>
<dbReference type="SUPFAM" id="SSF51261">
    <property type="entry name" value="Duplicated hybrid motif"/>
    <property type="match status" value="1"/>
</dbReference>
<evidence type="ECO:0000313" key="9">
    <source>
        <dbReference type="EMBL" id="QIR07617.1"/>
    </source>
</evidence>
<evidence type="ECO:0000256" key="7">
    <source>
        <dbReference type="SAM" id="SignalP"/>
    </source>
</evidence>
<dbReference type="InterPro" id="IPR050570">
    <property type="entry name" value="Cell_wall_metabolism_enzyme"/>
</dbReference>
<keyword evidence="10" id="KW-1185">Reference proteome</keyword>
<evidence type="ECO:0000256" key="5">
    <source>
        <dbReference type="ARBA" id="ARBA00022833"/>
    </source>
</evidence>
<organism evidence="9 10">
    <name type="scientific">Salinivibrio costicola</name>
    <name type="common">Vibrio costicola</name>
    <dbReference type="NCBI Taxonomy" id="51367"/>
    <lineage>
        <taxon>Bacteria</taxon>
        <taxon>Pseudomonadati</taxon>
        <taxon>Pseudomonadota</taxon>
        <taxon>Gammaproteobacteria</taxon>
        <taxon>Vibrionales</taxon>
        <taxon>Vibrionaceae</taxon>
        <taxon>Salinivibrio</taxon>
    </lineage>
</organism>
<sequence length="376" mass="42063">MKGELVMFRLSRLVLACLMVSTSAAHAHTLIANHTPMRSAAILEDVGVPDQLVTETDLLFQPRRHPFNIDDFLAEQLPHWQPVSEAIMHWSGASGIDPRILITTLITNAPELEQDIALDRISELKLLQAIEQTASTLSALLYQPNTQTSNATLGHATQTLASTLHSPSDWQTWQTRYQAWFGDQKPLGQYTLSSRSLVAPPAGFMQWPWRQGYAWIPNGPHAHSGSGFPLSSIDVSYDWPQWGGTTYSVTAAHDGYVTVLSRCQVRVTNDNGWATNYYHMDGIQVRNNQWVGKNTKLGTYASQRSVALCQGGSSTGPHLHFSLLKNGRFVSMQDAVLGSYRIQTGRYSYDNDCRYTWLTQTQTGNKVCLWRRITNP</sequence>
<dbReference type="PRINTS" id="PR00933">
    <property type="entry name" value="BLYTICPTASE"/>
</dbReference>
<keyword evidence="3" id="KW-0479">Metal-binding</keyword>
<dbReference type="InterPro" id="IPR011055">
    <property type="entry name" value="Dup_hybrid_motif"/>
</dbReference>
<dbReference type="InterPro" id="IPR000841">
    <property type="entry name" value="Pept_M23A_Blytic"/>
</dbReference>
<gene>
    <name evidence="9" type="ORF">HBA18_14485</name>
</gene>
<evidence type="ECO:0000256" key="3">
    <source>
        <dbReference type="ARBA" id="ARBA00022723"/>
    </source>
</evidence>
<evidence type="ECO:0000256" key="2">
    <source>
        <dbReference type="ARBA" id="ARBA00022670"/>
    </source>
</evidence>
<dbReference type="PANTHER" id="PTHR21666:SF288">
    <property type="entry name" value="CELL DIVISION PROTEIN YTFB"/>
    <property type="match status" value="1"/>
</dbReference>
<evidence type="ECO:0000256" key="6">
    <source>
        <dbReference type="ARBA" id="ARBA00023049"/>
    </source>
</evidence>
<name>A0ABX6K7W3_SALCS</name>
<comment type="cofactor">
    <cofactor evidence="1">
        <name>Zn(2+)</name>
        <dbReference type="ChEBI" id="CHEBI:29105"/>
    </cofactor>
</comment>
<keyword evidence="2" id="KW-0645">Protease</keyword>
<keyword evidence="7" id="KW-0732">Signal</keyword>
<keyword evidence="4" id="KW-0378">Hydrolase</keyword>
<dbReference type="Gene3D" id="2.70.70.10">
    <property type="entry name" value="Glucose Permease (Domain IIA)"/>
    <property type="match status" value="1"/>
</dbReference>
<keyword evidence="6" id="KW-0482">Metalloprotease</keyword>
<dbReference type="PANTHER" id="PTHR21666">
    <property type="entry name" value="PEPTIDASE-RELATED"/>
    <property type="match status" value="1"/>
</dbReference>
<keyword evidence="5" id="KW-0862">Zinc</keyword>
<feature type="domain" description="M23ase beta-sheet core" evidence="8">
    <location>
        <begin position="248"/>
        <end position="330"/>
    </location>
</feature>
<evidence type="ECO:0000313" key="10">
    <source>
        <dbReference type="Proteomes" id="UP000501408"/>
    </source>
</evidence>